<dbReference type="STRING" id="253628.A0A0D1Z528"/>
<reference evidence="3 4" key="1">
    <citation type="submission" date="2015-01" db="EMBL/GenBank/DDBJ databases">
        <title>The Genome Sequence of Ochroconis gallopava CBS43764.</title>
        <authorList>
            <consortium name="The Broad Institute Genomics Platform"/>
            <person name="Cuomo C."/>
            <person name="de Hoog S."/>
            <person name="Gorbushina A."/>
            <person name="Stielow B."/>
            <person name="Teixiera M."/>
            <person name="Abouelleil A."/>
            <person name="Chapman S.B."/>
            <person name="Priest M."/>
            <person name="Young S.K."/>
            <person name="Wortman J."/>
            <person name="Nusbaum C."/>
            <person name="Birren B."/>
        </authorList>
    </citation>
    <scope>NUCLEOTIDE SEQUENCE [LARGE SCALE GENOMIC DNA]</scope>
    <source>
        <strain evidence="3 4">CBS 43764</strain>
    </source>
</reference>
<dbReference type="Gene3D" id="3.90.640.10">
    <property type="entry name" value="Actin, Chain A, domain 4"/>
    <property type="match status" value="1"/>
</dbReference>
<dbReference type="CDD" id="cd10206">
    <property type="entry name" value="ASKHA_NBD_Arp8-like"/>
    <property type="match status" value="1"/>
</dbReference>
<dbReference type="FunCoup" id="A0A0D1Z528">
    <property type="interactions" value="805"/>
</dbReference>
<evidence type="ECO:0000313" key="4">
    <source>
        <dbReference type="Proteomes" id="UP000053259"/>
    </source>
</evidence>
<dbReference type="Pfam" id="PF00022">
    <property type="entry name" value="Actin"/>
    <property type="match status" value="2"/>
</dbReference>
<dbReference type="Gene3D" id="3.30.420.40">
    <property type="match status" value="3"/>
</dbReference>
<proteinExistence type="inferred from homology"/>
<dbReference type="InParanoid" id="A0A0D1Z528"/>
<dbReference type="HOGENOM" id="CLU_006974_0_1_1"/>
<protein>
    <submittedName>
        <fullName evidence="3">Uncharacterized protein</fullName>
    </submittedName>
</protein>
<feature type="region of interest" description="Disordered" evidence="2">
    <location>
        <begin position="1"/>
        <end position="22"/>
    </location>
</feature>
<accession>A0A0D1Z528</accession>
<feature type="compositionally biased region" description="Low complexity" evidence="2">
    <location>
        <begin position="615"/>
        <end position="634"/>
    </location>
</feature>
<keyword evidence="4" id="KW-1185">Reference proteome</keyword>
<dbReference type="GeneID" id="27308969"/>
<organism evidence="3 4">
    <name type="scientific">Verruconis gallopava</name>
    <dbReference type="NCBI Taxonomy" id="253628"/>
    <lineage>
        <taxon>Eukaryota</taxon>
        <taxon>Fungi</taxon>
        <taxon>Dikarya</taxon>
        <taxon>Ascomycota</taxon>
        <taxon>Pezizomycotina</taxon>
        <taxon>Dothideomycetes</taxon>
        <taxon>Pleosporomycetidae</taxon>
        <taxon>Venturiales</taxon>
        <taxon>Sympoventuriaceae</taxon>
        <taxon>Verruconis</taxon>
    </lineage>
</organism>
<comment type="similarity">
    <text evidence="1">Belongs to the actin family.</text>
</comment>
<dbReference type="AlphaFoldDB" id="A0A0D1Z528"/>
<dbReference type="InterPro" id="IPR004000">
    <property type="entry name" value="Actin"/>
</dbReference>
<evidence type="ECO:0000256" key="2">
    <source>
        <dbReference type="SAM" id="MobiDB-lite"/>
    </source>
</evidence>
<gene>
    <name evidence="3" type="ORF">PV09_00996</name>
</gene>
<feature type="compositionally biased region" description="Polar residues" evidence="2">
    <location>
        <begin position="1"/>
        <end position="15"/>
    </location>
</feature>
<feature type="region of interest" description="Disordered" evidence="2">
    <location>
        <begin position="603"/>
        <end position="690"/>
    </location>
</feature>
<name>A0A0D1Z528_9PEZI</name>
<sequence length="825" mass="92953">MHVDSNSWRRASAAQSERIRDSNRTEQLFHELRLLVDHSGASTPIHHHHQRDSDVAATSSLTPVSYFASGSRKMPPKKSGRALLREEGLEKTDNDLPLTSWPQVQMINQKNYYTEYLKRDDQYLAYRTLQEENSNRLRKEALDRARNGMQVNENDTPMDTDVPMDDVVDTAGNPNEPHGAKIIVIHPGSQNLRIGLASDVLPKTVPMCIARKWKESESEEGDGEPAPKRLKMATEGLPRDKQHLSKQGIFGEDFQATYATMAADLKVRLRAKKIKILPAQRDLVQKFNMQQEPQIISAHNDPHQIDWTEVSPNKAPERFTGMAALRIPDKSTPRYRLTWPLRQGWFNERDYHDRNLLLDDFFAIIEDALKMELGLGRRDWKDYSCCFVIPDLYERNYVTLILDSLMREFGFQRVCFIQESLAASFGNAQTLTCIVDIGAQKTSICCVEDGMCIEDSRMNLKYGGWDVTELFIKMMLTDQFPYADINLRRRYDYVLAEELKEKFTSMKEEDVVVQLYEFHLRAANQDTRKYQFKTFDEPMLAPLSFWYPGILDHSAKLEGRRTVIDRSYDLYDGTPNDPYSAAQANAQNWTSQYLPFTISAPAQGPTAAPAPAPLAGPESASTAAITATPSKPKPFNLLSRLPQDDAESTPRSSVAGSPAPEGTGTPDASRASPGPNTAEGGVLPNGGPVIDKSTEALRLAEERDRILPLMPLDLAILTSIREAARSDERKMRDFFQFITVVGGGAKIPHLLNFLQEKLREMVPGFGEKGVIVAGPQRELDSGVVVWKGGSVFARLSSSGNDSWIWSREYDLLGSKLLAQKCMWNW</sequence>
<dbReference type="PANTHER" id="PTHR11937">
    <property type="entry name" value="ACTIN"/>
    <property type="match status" value="1"/>
</dbReference>
<dbReference type="OrthoDB" id="5572108at2759"/>
<dbReference type="InterPro" id="IPR043129">
    <property type="entry name" value="ATPase_NBD"/>
</dbReference>
<dbReference type="SUPFAM" id="SSF53067">
    <property type="entry name" value="Actin-like ATPase domain"/>
    <property type="match status" value="2"/>
</dbReference>
<dbReference type="RefSeq" id="XP_016217921.1">
    <property type="nucleotide sequence ID" value="XM_016353826.1"/>
</dbReference>
<dbReference type="Proteomes" id="UP000053259">
    <property type="component" value="Unassembled WGS sequence"/>
</dbReference>
<dbReference type="VEuPathDB" id="FungiDB:PV09_00996"/>
<evidence type="ECO:0000256" key="1">
    <source>
        <dbReference type="RuleBase" id="RU000487"/>
    </source>
</evidence>
<dbReference type="EMBL" id="KN847531">
    <property type="protein sequence ID" value="KIW08052.1"/>
    <property type="molecule type" value="Genomic_DNA"/>
</dbReference>
<dbReference type="FunFam" id="3.30.420.40:FF:000232">
    <property type="entry name" value="Actin-related protein 8"/>
    <property type="match status" value="1"/>
</dbReference>
<evidence type="ECO:0000313" key="3">
    <source>
        <dbReference type="EMBL" id="KIW08052.1"/>
    </source>
</evidence>
<dbReference type="SMART" id="SM00268">
    <property type="entry name" value="ACTIN"/>
    <property type="match status" value="1"/>
</dbReference>